<accession>A0A0G0Q2T9</accession>
<dbReference type="AlphaFoldDB" id="A0A0G0Q2T9"/>
<sequence length="54" mass="6227">MKNISLMNMTVFILFFGIALIEAFQKKNWLVAALFLALGLLSLWADLKINRKKK</sequence>
<proteinExistence type="predicted"/>
<evidence type="ECO:0000313" key="3">
    <source>
        <dbReference type="Proteomes" id="UP000034137"/>
    </source>
</evidence>
<feature type="transmembrane region" description="Helical" evidence="1">
    <location>
        <begin position="30"/>
        <end position="47"/>
    </location>
</feature>
<protein>
    <submittedName>
        <fullName evidence="2">Uncharacterized protein</fullName>
    </submittedName>
</protein>
<dbReference type="Proteomes" id="UP000034137">
    <property type="component" value="Unassembled WGS sequence"/>
</dbReference>
<keyword evidence="1" id="KW-1133">Transmembrane helix</keyword>
<reference evidence="2 3" key="1">
    <citation type="journal article" date="2015" name="Nature">
        <title>rRNA introns, odd ribosomes, and small enigmatic genomes across a large radiation of phyla.</title>
        <authorList>
            <person name="Brown C.T."/>
            <person name="Hug L.A."/>
            <person name="Thomas B.C."/>
            <person name="Sharon I."/>
            <person name="Castelle C.J."/>
            <person name="Singh A."/>
            <person name="Wilkins M.J."/>
            <person name="Williams K.H."/>
            <person name="Banfield J.F."/>
        </authorList>
    </citation>
    <scope>NUCLEOTIDE SEQUENCE [LARGE SCALE GENOMIC DNA]</scope>
</reference>
<comment type="caution">
    <text evidence="2">The sequence shown here is derived from an EMBL/GenBank/DDBJ whole genome shotgun (WGS) entry which is preliminary data.</text>
</comment>
<dbReference type="EMBL" id="LBXO01000054">
    <property type="protein sequence ID" value="KKR31671.1"/>
    <property type="molecule type" value="Genomic_DNA"/>
</dbReference>
<keyword evidence="1" id="KW-0812">Transmembrane</keyword>
<organism evidence="2 3">
    <name type="scientific">Candidatus Falkowbacteria bacterium GW2011_GWF2_39_8</name>
    <dbReference type="NCBI Taxonomy" id="1618642"/>
    <lineage>
        <taxon>Bacteria</taxon>
        <taxon>Candidatus Falkowiibacteriota</taxon>
    </lineage>
</organism>
<evidence type="ECO:0000313" key="2">
    <source>
        <dbReference type="EMBL" id="KKR31671.1"/>
    </source>
</evidence>
<gene>
    <name evidence="2" type="ORF">UT64_C0054G0014</name>
</gene>
<keyword evidence="1" id="KW-0472">Membrane</keyword>
<name>A0A0G0Q2T9_9BACT</name>
<feature type="transmembrane region" description="Helical" evidence="1">
    <location>
        <begin position="7"/>
        <end position="24"/>
    </location>
</feature>
<evidence type="ECO:0000256" key="1">
    <source>
        <dbReference type="SAM" id="Phobius"/>
    </source>
</evidence>